<keyword evidence="1 3" id="KW-0808">Transferase</keyword>
<sequence>MPAVGNDVVDLWADGACGKSRDKRFVCRVLTASEQNRLAESQNPDACLWAMWAAKEAAYKAVSRIFPDISAWPGRYETVFDQAGPARQCAGTVSTPQGAVRMHLDWDENRVHCLGLIGSAGLWQDVTADVLEPAVDVHPEIQPSAKQLSAAARTAAAAAIALHTGLPHALVKIERSRVCQRSAPPVVQINGIEEKIPVSLSHHGRFAAFAFLAPLQAQFAAMCS</sequence>
<evidence type="ECO:0000313" key="3">
    <source>
        <dbReference type="EMBL" id="MBA2881270.1"/>
    </source>
</evidence>
<evidence type="ECO:0000313" key="4">
    <source>
        <dbReference type="Proteomes" id="UP000525298"/>
    </source>
</evidence>
<name>A0A7W0HKJ1_9BACT</name>
<organism evidence="3 4">
    <name type="scientific">Desulfosalsimonas propionicica</name>
    <dbReference type="NCBI Taxonomy" id="332175"/>
    <lineage>
        <taxon>Bacteria</taxon>
        <taxon>Pseudomonadati</taxon>
        <taxon>Thermodesulfobacteriota</taxon>
        <taxon>Desulfobacteria</taxon>
        <taxon>Desulfobacterales</taxon>
        <taxon>Desulfosalsimonadaceae</taxon>
        <taxon>Desulfosalsimonas</taxon>
    </lineage>
</organism>
<dbReference type="SUPFAM" id="SSF56214">
    <property type="entry name" value="4'-phosphopantetheinyl transferase"/>
    <property type="match status" value="1"/>
</dbReference>
<comment type="caution">
    <text evidence="3">The sequence shown here is derived from an EMBL/GenBank/DDBJ whole genome shotgun (WGS) entry which is preliminary data.</text>
</comment>
<dbReference type="InterPro" id="IPR008278">
    <property type="entry name" value="4-PPantetheinyl_Trfase_dom"/>
</dbReference>
<evidence type="ECO:0000259" key="2">
    <source>
        <dbReference type="Pfam" id="PF01648"/>
    </source>
</evidence>
<dbReference type="Pfam" id="PF01648">
    <property type="entry name" value="ACPS"/>
    <property type="match status" value="1"/>
</dbReference>
<proteinExistence type="predicted"/>
<keyword evidence="4" id="KW-1185">Reference proteome</keyword>
<reference evidence="3 4" key="1">
    <citation type="submission" date="2020-07" db="EMBL/GenBank/DDBJ databases">
        <title>Genomic Encyclopedia of Type Strains, Phase IV (KMG-IV): sequencing the most valuable type-strain genomes for metagenomic binning, comparative biology and taxonomic classification.</title>
        <authorList>
            <person name="Goeker M."/>
        </authorList>
    </citation>
    <scope>NUCLEOTIDE SEQUENCE [LARGE SCALE GENOMIC DNA]</scope>
    <source>
        <strain evidence="3 4">DSM 17721</strain>
    </source>
</reference>
<dbReference type="Gene3D" id="3.90.470.20">
    <property type="entry name" value="4'-phosphopantetheinyl transferase domain"/>
    <property type="match status" value="1"/>
</dbReference>
<dbReference type="GO" id="GO:0000287">
    <property type="term" value="F:magnesium ion binding"/>
    <property type="evidence" value="ECO:0007669"/>
    <property type="project" value="InterPro"/>
</dbReference>
<dbReference type="GO" id="GO:0008897">
    <property type="term" value="F:holo-[acyl-carrier-protein] synthase activity"/>
    <property type="evidence" value="ECO:0007669"/>
    <property type="project" value="InterPro"/>
</dbReference>
<gene>
    <name evidence="3" type="ORF">HNR65_001596</name>
</gene>
<dbReference type="InterPro" id="IPR037143">
    <property type="entry name" value="4-PPantetheinyl_Trfase_dom_sf"/>
</dbReference>
<feature type="domain" description="4'-phosphopantetheinyl transferase" evidence="2">
    <location>
        <begin position="4"/>
        <end position="66"/>
    </location>
</feature>
<dbReference type="EMBL" id="JACDUS010000003">
    <property type="protein sequence ID" value="MBA2881270.1"/>
    <property type="molecule type" value="Genomic_DNA"/>
</dbReference>
<dbReference type="Proteomes" id="UP000525298">
    <property type="component" value="Unassembled WGS sequence"/>
</dbReference>
<evidence type="ECO:0000256" key="1">
    <source>
        <dbReference type="ARBA" id="ARBA00022679"/>
    </source>
</evidence>
<accession>A0A7W0HKJ1</accession>
<protein>
    <submittedName>
        <fullName evidence="3">Phosphopantetheinyl transferase (Holo-ACP synthase)</fullName>
    </submittedName>
</protein>
<dbReference type="AlphaFoldDB" id="A0A7W0HKJ1"/>